<dbReference type="KEGG" id="vao:FA707_08245"/>
<proteinExistence type="predicted"/>
<keyword evidence="3" id="KW-1185">Reference proteome</keyword>
<organism evidence="2 3">
    <name type="scientific">Vagococcus zengguangii</name>
    <dbReference type="NCBI Taxonomy" id="2571750"/>
    <lineage>
        <taxon>Bacteria</taxon>
        <taxon>Bacillati</taxon>
        <taxon>Bacillota</taxon>
        <taxon>Bacilli</taxon>
        <taxon>Lactobacillales</taxon>
        <taxon>Enterococcaceae</taxon>
        <taxon>Vagococcus</taxon>
    </lineage>
</organism>
<dbReference type="PANTHER" id="PTHR34473">
    <property type="entry name" value="UPF0699 TRANSMEMBRANE PROTEIN YDBS"/>
    <property type="match status" value="1"/>
</dbReference>
<dbReference type="Pfam" id="PF03703">
    <property type="entry name" value="bPH_2"/>
    <property type="match status" value="2"/>
</dbReference>
<gene>
    <name evidence="2" type="ORF">FA707_08245</name>
</gene>
<name>A0A4D7CZF5_9ENTE</name>
<accession>A0A4D7CZF5</accession>
<dbReference type="InterPro" id="IPR005182">
    <property type="entry name" value="YdbS-like_PH"/>
</dbReference>
<reference evidence="2 3" key="1">
    <citation type="submission" date="2019-04" db="EMBL/GenBank/DDBJ databases">
        <title>Vagococcus sp. nov., isolated from faeces of yaks (Bos grunniens).</title>
        <authorList>
            <person name="Ge Y."/>
        </authorList>
    </citation>
    <scope>NUCLEOTIDE SEQUENCE [LARGE SCALE GENOMIC DNA]</scope>
    <source>
        <strain evidence="2 3">MN-17</strain>
    </source>
</reference>
<feature type="domain" description="YdbS-like PH" evidence="1">
    <location>
        <begin position="63"/>
        <end position="134"/>
    </location>
</feature>
<dbReference type="AlphaFoldDB" id="A0A4D7CZF5"/>
<dbReference type="PANTHER" id="PTHR34473:SF2">
    <property type="entry name" value="UPF0699 TRANSMEMBRANE PROTEIN YDBT"/>
    <property type="match status" value="1"/>
</dbReference>
<dbReference type="InterPro" id="IPR014529">
    <property type="entry name" value="UCP026631"/>
</dbReference>
<evidence type="ECO:0000313" key="3">
    <source>
        <dbReference type="Proteomes" id="UP000298615"/>
    </source>
</evidence>
<dbReference type="RefSeq" id="WP_136953778.1">
    <property type="nucleotide sequence ID" value="NZ_CP039712.1"/>
</dbReference>
<protein>
    <recommendedName>
        <fullName evidence="1">YdbS-like PH domain-containing protein</fullName>
    </recommendedName>
</protein>
<dbReference type="EMBL" id="CP039712">
    <property type="protein sequence ID" value="QCI86956.1"/>
    <property type="molecule type" value="Genomic_DNA"/>
</dbReference>
<feature type="domain" description="YdbS-like PH" evidence="1">
    <location>
        <begin position="264"/>
        <end position="327"/>
    </location>
</feature>
<dbReference type="PIRSF" id="PIRSF026631">
    <property type="entry name" value="UCP026631"/>
    <property type="match status" value="1"/>
</dbReference>
<dbReference type="Proteomes" id="UP000298615">
    <property type="component" value="Chromosome"/>
</dbReference>
<evidence type="ECO:0000313" key="2">
    <source>
        <dbReference type="EMBL" id="QCI86956.1"/>
    </source>
</evidence>
<dbReference type="OrthoDB" id="2195155at2"/>
<sequence>MSNKAHFHPFSVLVEFIRHLKSWFFVFVLGYINLKSSAYFWLGAGSVVFLILMITVIGYWSSYYQITNEHIVIYKGLVNKRETIIPYNRIQTLKQRQWFFLKPFHLVQLLIETAGGDNDEPEASLPVIKEETVQLIEHYRRSNQQINQVEKEPEVVPTSDNIDLFDLRSADTDEQTKESKTVSAQYTITNQDILMFALTDLGMMTAMFTLFFFLQEYLPKKWFDKISKESLELLQAGWLLTISICLIVVVIMAAFSVMKSLMKYYQFKVEREERTLTIESGLFERKTQKIPLTKIQGIKIKQPLMRKLFGIVSVELSLAGGQSADDMDTSDQTLYLLPIVREYQVFTTLNQLLPEWQFEQPDLKFTSRDSLWYFLRWKLLAAVIVTAVVSYFSFRMASLVGIGIVLLSLLSAWLQSHFQGYAIQSTSRLCLQSFKFGTKTMTFVEKEKVQAFAEKTGKWLYQKQLGHVSLWVKASLADEEVCLRYLNFGDIRKLKQFYREVE</sequence>
<evidence type="ECO:0000259" key="1">
    <source>
        <dbReference type="Pfam" id="PF03703"/>
    </source>
</evidence>